<sequence length="766" mass="82832">MQPTTTFRGKNLLLSIIILFLFTIFIVIIVATAGSTANYKPLTNIYIGDADISHINVTKIIPAVGPILVIMGTALTAPNSSLDEIFGSLKEIADTPALTPLLTLLSNAEDVENSIIALSDLAPLALSGNPVSDTKELTEISGLLSVSNNDTGTLTGLSELVLPAMAHLNSSSSSSASDDSTTIVMTLLNDSIDPLNSTISLKYLNGLTPDDKVMMLPVFRIFGSSDNITMTLQSLEGIMNADPPIPPQLASTLLTTIQSGLERSDNLTAVLSSIGSLVPDAQRSSFNSVGQLLNASSSPNNTLSILSDLIEENITESQVAKNSFGELTSLMMNSNNKSMVVQSVQSLAMVPNTTEADMQLDALTTMLRSTDNQNATVDTLATLSSGLSPNSSTFEYIPSLFQLLGASKEPGESFSSLVTLTAWAQQNPETFTPIVAILNSAESVEQISEEALTVMTPTLLEFLKIPIHFRLSIFSLCKANLKNEIIECSSPHAVQNMDFRHIVYDALMDSDFEPYLRALNITADSLQLDGRLQDREHEYVPSIKAVLAMNLLAIITSFFTMIFLFLLIFLRRFIVHKTMWFCSLVLVLFVGLFTGLGATICQVVVSIIKSGTHHDRYGVVFSAGSAYFGCVWTAFALAVVSNFIMLYIVWNMAEALLGRTFFRKRTSTRTDIEQGDGEEDEEYDEEIPSRVVVDDDAIVRTGKKDDVENASNGSSGSRSGIEAEEKLPPTTNVMTATTAVSGAERASDSASNEEEIVNEKNVNAYD</sequence>
<feature type="transmembrane region" description="Helical" evidence="2">
    <location>
        <begin position="581"/>
        <end position="605"/>
    </location>
</feature>
<organism evidence="3 4">
    <name type="scientific">Naumovozyma dairenensis (strain ATCC 10597 / BCRC 20456 / CBS 421 / NBRC 0211 / NRRL Y-12639)</name>
    <name type="common">Saccharomyces dairenensis</name>
    <dbReference type="NCBI Taxonomy" id="1071378"/>
    <lineage>
        <taxon>Eukaryota</taxon>
        <taxon>Fungi</taxon>
        <taxon>Dikarya</taxon>
        <taxon>Ascomycota</taxon>
        <taxon>Saccharomycotina</taxon>
        <taxon>Saccharomycetes</taxon>
        <taxon>Saccharomycetales</taxon>
        <taxon>Saccharomycetaceae</taxon>
        <taxon>Naumovozyma</taxon>
    </lineage>
</organism>
<dbReference type="SUPFAM" id="SSF48371">
    <property type="entry name" value="ARM repeat"/>
    <property type="match status" value="1"/>
</dbReference>
<dbReference type="eggNOG" id="ENOG502QVQ9">
    <property type="taxonomic scope" value="Eukaryota"/>
</dbReference>
<keyword evidence="2" id="KW-0812">Transmembrane</keyword>
<keyword evidence="2" id="KW-0472">Membrane</keyword>
<dbReference type="GO" id="GO:0051285">
    <property type="term" value="C:cell cortex of cell tip"/>
    <property type="evidence" value="ECO:0007669"/>
    <property type="project" value="TreeGrafter"/>
</dbReference>
<dbReference type="InterPro" id="IPR016024">
    <property type="entry name" value="ARM-type_fold"/>
</dbReference>
<evidence type="ECO:0000313" key="4">
    <source>
        <dbReference type="Proteomes" id="UP000000689"/>
    </source>
</evidence>
<name>G0WAG2_NAUDC</name>
<dbReference type="PANTHER" id="PTHR28019">
    <property type="entry name" value="CELL MEMBRANE PROTEIN YLR413W-RELATED"/>
    <property type="match status" value="1"/>
</dbReference>
<evidence type="ECO:0000256" key="1">
    <source>
        <dbReference type="SAM" id="MobiDB-lite"/>
    </source>
</evidence>
<dbReference type="OMA" id="GEADIKH"/>
<keyword evidence="2" id="KW-1133">Transmembrane helix</keyword>
<feature type="transmembrane region" description="Helical" evidence="2">
    <location>
        <begin position="12"/>
        <end position="34"/>
    </location>
</feature>
<dbReference type="GO" id="GO:0005886">
    <property type="term" value="C:plasma membrane"/>
    <property type="evidence" value="ECO:0007669"/>
    <property type="project" value="InterPro"/>
</dbReference>
<dbReference type="RefSeq" id="XP_003670016.1">
    <property type="nucleotide sequence ID" value="XM_003669968.1"/>
</dbReference>
<dbReference type="GO" id="GO:0031505">
    <property type="term" value="P:fungal-type cell wall organization"/>
    <property type="evidence" value="ECO:0007669"/>
    <property type="project" value="TreeGrafter"/>
</dbReference>
<dbReference type="Pfam" id="PF06687">
    <property type="entry name" value="SUR7"/>
    <property type="match status" value="1"/>
</dbReference>
<dbReference type="GeneID" id="11495176"/>
<feature type="transmembrane region" description="Helical" evidence="2">
    <location>
        <begin position="545"/>
        <end position="569"/>
    </location>
</feature>
<evidence type="ECO:0000313" key="3">
    <source>
        <dbReference type="EMBL" id="CCD24773.1"/>
    </source>
</evidence>
<feature type="compositionally biased region" description="Low complexity" evidence="1">
    <location>
        <begin position="711"/>
        <end position="720"/>
    </location>
</feature>
<keyword evidence="4" id="KW-1185">Reference proteome</keyword>
<dbReference type="PANTHER" id="PTHR28019:SF2">
    <property type="entry name" value="CELL MEMBRANE PROTEIN YLR413W-RELATED"/>
    <property type="match status" value="1"/>
</dbReference>
<dbReference type="HOGENOM" id="CLU_402815_0_0_1"/>
<dbReference type="InterPro" id="IPR009571">
    <property type="entry name" value="SUR7/Rim9-like_fungi"/>
</dbReference>
<dbReference type="AlphaFoldDB" id="G0WAG2"/>
<gene>
    <name evidence="3" type="primary">NDAI0D04600</name>
    <name evidence="3" type="ordered locus">NDAI_0D04600</name>
</gene>
<feature type="region of interest" description="Disordered" evidence="1">
    <location>
        <begin position="699"/>
        <end position="766"/>
    </location>
</feature>
<dbReference type="InterPro" id="IPR052413">
    <property type="entry name" value="SUR7_domain"/>
</dbReference>
<dbReference type="KEGG" id="ndi:NDAI_0D04600"/>
<reference evidence="3 4" key="1">
    <citation type="journal article" date="2011" name="Proc. Natl. Acad. Sci. U.S.A.">
        <title>Evolutionary erosion of yeast sex chromosomes by mating-type switching accidents.</title>
        <authorList>
            <person name="Gordon J.L."/>
            <person name="Armisen D."/>
            <person name="Proux-Wera E."/>
            <person name="Oheigeartaigh S.S."/>
            <person name="Byrne K.P."/>
            <person name="Wolfe K.H."/>
        </authorList>
    </citation>
    <scope>NUCLEOTIDE SEQUENCE [LARGE SCALE GENOMIC DNA]</scope>
    <source>
        <strain evidence="4">ATCC 10597 / BCRC 20456 / CBS 421 / NBRC 0211 / NRRL Y-12639</strain>
    </source>
</reference>
<dbReference type="GO" id="GO:0015909">
    <property type="term" value="P:long-chain fatty acid transport"/>
    <property type="evidence" value="ECO:0007669"/>
    <property type="project" value="EnsemblFungi"/>
</dbReference>
<dbReference type="EMBL" id="HE580270">
    <property type="protein sequence ID" value="CCD24773.1"/>
    <property type="molecule type" value="Genomic_DNA"/>
</dbReference>
<accession>G0WAG2</accession>
<dbReference type="Proteomes" id="UP000000689">
    <property type="component" value="Chromosome 4"/>
</dbReference>
<proteinExistence type="predicted"/>
<feature type="transmembrane region" description="Helical" evidence="2">
    <location>
        <begin position="625"/>
        <end position="650"/>
    </location>
</feature>
<feature type="compositionally biased region" description="Polar residues" evidence="1">
    <location>
        <begin position="729"/>
        <end position="740"/>
    </location>
</feature>
<evidence type="ECO:0000256" key="2">
    <source>
        <dbReference type="SAM" id="Phobius"/>
    </source>
</evidence>
<dbReference type="OrthoDB" id="4068213at2759"/>
<protein>
    <submittedName>
        <fullName evidence="3">Uncharacterized protein</fullName>
    </submittedName>
</protein>